<dbReference type="OrthoDB" id="2989013at2"/>
<proteinExistence type="predicted"/>
<accession>A0A1M5WF59</accession>
<reference evidence="2" key="1">
    <citation type="submission" date="2016-11" db="EMBL/GenBank/DDBJ databases">
        <authorList>
            <person name="Varghese N."/>
            <person name="Submissions S."/>
        </authorList>
    </citation>
    <scope>NUCLEOTIDE SEQUENCE [LARGE SCALE GENOMIC DNA]</scope>
    <source>
        <strain evidence="2">CGMCC 1.6496</strain>
    </source>
</reference>
<evidence type="ECO:0000313" key="2">
    <source>
        <dbReference type="Proteomes" id="UP000184079"/>
    </source>
</evidence>
<dbReference type="RefSeq" id="WP_073011797.1">
    <property type="nucleotide sequence ID" value="NZ_FQXD01000016.1"/>
</dbReference>
<protein>
    <submittedName>
        <fullName evidence="1">Uncharacterized protein</fullName>
    </submittedName>
</protein>
<gene>
    <name evidence="1" type="ORF">SAMN05421807_11623</name>
</gene>
<evidence type="ECO:0000313" key="1">
    <source>
        <dbReference type="EMBL" id="SHH86145.1"/>
    </source>
</evidence>
<name>A0A1M5WF59_9BACI</name>
<sequence>MRNIRVQTESIQLSIYCNIICQTLQRHEKLSICKIVTFSYLIKQNRFLGGTIYTARNTQDIIYKGISLLAGDFDGFCNSVPYILKALHLLISKGIVDSENGILHLTTKQLKLDSIYEENNFMKKVIEESKTMTDKQFMKEVIYNV</sequence>
<keyword evidence="2" id="KW-1185">Reference proteome</keyword>
<dbReference type="EMBL" id="FQXD01000016">
    <property type="protein sequence ID" value="SHH86145.1"/>
    <property type="molecule type" value="Genomic_DNA"/>
</dbReference>
<dbReference type="AlphaFoldDB" id="A0A1M5WF59"/>
<organism evidence="1 2">
    <name type="scientific">Virgibacillus chiguensis</name>
    <dbReference type="NCBI Taxonomy" id="411959"/>
    <lineage>
        <taxon>Bacteria</taxon>
        <taxon>Bacillati</taxon>
        <taxon>Bacillota</taxon>
        <taxon>Bacilli</taxon>
        <taxon>Bacillales</taxon>
        <taxon>Bacillaceae</taxon>
        <taxon>Virgibacillus</taxon>
    </lineage>
</organism>
<dbReference type="Proteomes" id="UP000184079">
    <property type="component" value="Unassembled WGS sequence"/>
</dbReference>